<comment type="caution">
    <text evidence="3">The sequence shown here is derived from an EMBL/GenBank/DDBJ whole genome shotgun (WGS) entry which is preliminary data.</text>
</comment>
<name>A0ABV9GL70_9BACL</name>
<evidence type="ECO:0000313" key="4">
    <source>
        <dbReference type="Proteomes" id="UP001596022"/>
    </source>
</evidence>
<proteinExistence type="predicted"/>
<evidence type="ECO:0000313" key="3">
    <source>
        <dbReference type="EMBL" id="MFC4618688.1"/>
    </source>
</evidence>
<keyword evidence="2" id="KW-0472">Membrane</keyword>
<organism evidence="3 4">
    <name type="scientific">Camelliibacillus cellulosilyticus</name>
    <dbReference type="NCBI Taxonomy" id="2174486"/>
    <lineage>
        <taxon>Bacteria</taxon>
        <taxon>Bacillati</taxon>
        <taxon>Bacillota</taxon>
        <taxon>Bacilli</taxon>
        <taxon>Bacillales</taxon>
        <taxon>Sporolactobacillaceae</taxon>
        <taxon>Camelliibacillus</taxon>
    </lineage>
</organism>
<keyword evidence="2" id="KW-0812">Transmembrane</keyword>
<evidence type="ECO:0000256" key="1">
    <source>
        <dbReference type="SAM" id="MobiDB-lite"/>
    </source>
</evidence>
<protein>
    <submittedName>
        <fullName evidence="3">Uncharacterized protein</fullName>
    </submittedName>
</protein>
<reference evidence="4" key="1">
    <citation type="journal article" date="2019" name="Int. J. Syst. Evol. Microbiol.">
        <title>The Global Catalogue of Microorganisms (GCM) 10K type strain sequencing project: providing services to taxonomists for standard genome sequencing and annotation.</title>
        <authorList>
            <consortium name="The Broad Institute Genomics Platform"/>
            <consortium name="The Broad Institute Genome Sequencing Center for Infectious Disease"/>
            <person name="Wu L."/>
            <person name="Ma J."/>
        </authorList>
    </citation>
    <scope>NUCLEOTIDE SEQUENCE [LARGE SCALE GENOMIC DNA]</scope>
    <source>
        <strain evidence="4">CGMCC 1.16306</strain>
    </source>
</reference>
<evidence type="ECO:0000256" key="2">
    <source>
        <dbReference type="SAM" id="Phobius"/>
    </source>
</evidence>
<sequence length="66" mass="7479">MNKQTESEIKDFIGTPLPILSLCLISLVVMAIITAERSGRNDRRWVKNNHEKQRGVINEDSRSGPD</sequence>
<gene>
    <name evidence="3" type="ORF">ACFO4N_08050</name>
</gene>
<feature type="transmembrane region" description="Helical" evidence="2">
    <location>
        <begin position="12"/>
        <end position="35"/>
    </location>
</feature>
<keyword evidence="4" id="KW-1185">Reference proteome</keyword>
<keyword evidence="2" id="KW-1133">Transmembrane helix</keyword>
<dbReference type="Proteomes" id="UP001596022">
    <property type="component" value="Unassembled WGS sequence"/>
</dbReference>
<feature type="region of interest" description="Disordered" evidence="1">
    <location>
        <begin position="40"/>
        <end position="66"/>
    </location>
</feature>
<dbReference type="EMBL" id="JBHSFW010000002">
    <property type="protein sequence ID" value="MFC4618688.1"/>
    <property type="molecule type" value="Genomic_DNA"/>
</dbReference>
<accession>A0ABV9GL70</accession>